<evidence type="ECO:0000256" key="3">
    <source>
        <dbReference type="ARBA" id="ARBA00023242"/>
    </source>
</evidence>
<dbReference type="InterPro" id="IPR012463">
    <property type="entry name" value="Ninja_motif"/>
</dbReference>
<dbReference type="Proteomes" id="UP001634393">
    <property type="component" value="Unassembled WGS sequence"/>
</dbReference>
<comment type="function">
    <text evidence="4">Acts as a negative regulator of abscisic acid (ABA) response.</text>
</comment>
<sequence length="193" mass="21895">MGGAEENRGKLSLSLQTNGLSRDLPVRFWNQIHLLNRNEDREEEKEGEELQLSLGLSMNGRFGTDPTRKKLRRSSSISNLVFPVGAASTHQTRGVAFDGHAPLERTRSLPIEVEAACRRHRELQSMKQMEARKKRMEKLKSVKDKDNCSEDEFKYTNVNVQRLDFGIINGSQRNSSSGFSGLQCQQIEGKQFV</sequence>
<dbReference type="Pfam" id="PF07897">
    <property type="entry name" value="EAR"/>
    <property type="match status" value="1"/>
</dbReference>
<evidence type="ECO:0000256" key="1">
    <source>
        <dbReference type="ARBA" id="ARBA00004123"/>
    </source>
</evidence>
<feature type="domain" description="Ethylene-responsive binding factor-associated repression" evidence="5">
    <location>
        <begin position="46"/>
        <end position="78"/>
    </location>
</feature>
<name>A0ABD3U8F0_9LAMI</name>
<dbReference type="PANTHER" id="PTHR31413:SF31">
    <property type="entry name" value="NINJA-FAMILY PROTEIN AFP3"/>
    <property type="match status" value="1"/>
</dbReference>
<organism evidence="6 7">
    <name type="scientific">Penstemon smallii</name>
    <dbReference type="NCBI Taxonomy" id="265156"/>
    <lineage>
        <taxon>Eukaryota</taxon>
        <taxon>Viridiplantae</taxon>
        <taxon>Streptophyta</taxon>
        <taxon>Embryophyta</taxon>
        <taxon>Tracheophyta</taxon>
        <taxon>Spermatophyta</taxon>
        <taxon>Magnoliopsida</taxon>
        <taxon>eudicotyledons</taxon>
        <taxon>Gunneridae</taxon>
        <taxon>Pentapetalae</taxon>
        <taxon>asterids</taxon>
        <taxon>lamiids</taxon>
        <taxon>Lamiales</taxon>
        <taxon>Plantaginaceae</taxon>
        <taxon>Cheloneae</taxon>
        <taxon>Penstemon</taxon>
    </lineage>
</organism>
<comment type="caution">
    <text evidence="6">The sequence shown here is derived from an EMBL/GenBank/DDBJ whole genome shotgun (WGS) entry which is preliminary data.</text>
</comment>
<evidence type="ECO:0000256" key="2">
    <source>
        <dbReference type="ARBA" id="ARBA00006081"/>
    </source>
</evidence>
<dbReference type="AlphaFoldDB" id="A0ABD3U8F0"/>
<dbReference type="GO" id="GO:0005634">
    <property type="term" value="C:nucleus"/>
    <property type="evidence" value="ECO:0007669"/>
    <property type="project" value="UniProtKB-SubCell"/>
</dbReference>
<gene>
    <name evidence="6" type="ORF">ACJIZ3_002000</name>
</gene>
<reference evidence="6 7" key="1">
    <citation type="submission" date="2024-12" db="EMBL/GenBank/DDBJ databases">
        <title>The unique morphological basis and parallel evolutionary history of personate flowers in Penstemon.</title>
        <authorList>
            <person name="Depatie T.H."/>
            <person name="Wessinger C.A."/>
        </authorList>
    </citation>
    <scope>NUCLEOTIDE SEQUENCE [LARGE SCALE GENOMIC DNA]</scope>
    <source>
        <strain evidence="6">WTNN_2</strain>
        <tissue evidence="6">Leaf</tissue>
    </source>
</reference>
<dbReference type="EMBL" id="JBJXBP010000002">
    <property type="protein sequence ID" value="KAL3844597.1"/>
    <property type="molecule type" value="Genomic_DNA"/>
</dbReference>
<dbReference type="InterPro" id="IPR031307">
    <property type="entry name" value="Ninja_fam"/>
</dbReference>
<accession>A0ABD3U8F0</accession>
<keyword evidence="3 4" id="KW-0539">Nucleus</keyword>
<evidence type="ECO:0000313" key="6">
    <source>
        <dbReference type="EMBL" id="KAL3844597.1"/>
    </source>
</evidence>
<proteinExistence type="inferred from homology"/>
<evidence type="ECO:0000259" key="5">
    <source>
        <dbReference type="Pfam" id="PF07897"/>
    </source>
</evidence>
<dbReference type="Pfam" id="PF16136">
    <property type="entry name" value="NLS_NINJA_AFP"/>
    <property type="match status" value="1"/>
</dbReference>
<protein>
    <recommendedName>
        <fullName evidence="4">Ninja-family protein</fullName>
    </recommendedName>
    <alternativeName>
        <fullName evidence="4">ABI-binding protein</fullName>
    </alternativeName>
</protein>
<comment type="similarity">
    <text evidence="2 4">Belongs to the Ninja family.</text>
</comment>
<dbReference type="InterPro" id="IPR032310">
    <property type="entry name" value="NLS_NINJA_AFP-like"/>
</dbReference>
<comment type="subcellular location">
    <subcellularLocation>
        <location evidence="1 4">Nucleus</location>
    </subcellularLocation>
</comment>
<keyword evidence="7" id="KW-1185">Reference proteome</keyword>
<dbReference type="PANTHER" id="PTHR31413">
    <property type="entry name" value="AFP HOMOLOG 2"/>
    <property type="match status" value="1"/>
</dbReference>
<evidence type="ECO:0000313" key="7">
    <source>
        <dbReference type="Proteomes" id="UP001634393"/>
    </source>
</evidence>
<evidence type="ECO:0000256" key="4">
    <source>
        <dbReference type="RuleBase" id="RU369029"/>
    </source>
</evidence>